<dbReference type="GO" id="GO:0005886">
    <property type="term" value="C:plasma membrane"/>
    <property type="evidence" value="ECO:0007669"/>
    <property type="project" value="TreeGrafter"/>
</dbReference>
<dbReference type="SUPFAM" id="SSF55073">
    <property type="entry name" value="Nucleotide cyclase"/>
    <property type="match status" value="1"/>
</dbReference>
<dbReference type="GO" id="GO:0004016">
    <property type="term" value="F:adenylate cyclase activity"/>
    <property type="evidence" value="ECO:0007669"/>
    <property type="project" value="TreeGrafter"/>
</dbReference>
<evidence type="ECO:0000256" key="2">
    <source>
        <dbReference type="ARBA" id="ARBA00012202"/>
    </source>
</evidence>
<feature type="compositionally biased region" description="Polar residues" evidence="13">
    <location>
        <begin position="12"/>
        <end position="25"/>
    </location>
</feature>
<evidence type="ECO:0000256" key="12">
    <source>
        <dbReference type="ARBA" id="ARBA00023293"/>
    </source>
</evidence>
<evidence type="ECO:0000256" key="6">
    <source>
        <dbReference type="ARBA" id="ARBA00022989"/>
    </source>
</evidence>
<dbReference type="PANTHER" id="PTHR11920">
    <property type="entry name" value="GUANYLYL CYCLASE"/>
    <property type="match status" value="1"/>
</dbReference>
<gene>
    <name evidence="16" type="ORF">MCOR_16324</name>
</gene>
<protein>
    <recommendedName>
        <fullName evidence="2">guanylate cyclase</fullName>
        <ecNumber evidence="2">4.6.1.2</ecNumber>
    </recommendedName>
</protein>
<dbReference type="GO" id="GO:0001653">
    <property type="term" value="F:peptide receptor activity"/>
    <property type="evidence" value="ECO:0007669"/>
    <property type="project" value="TreeGrafter"/>
</dbReference>
<keyword evidence="8 14" id="KW-0472">Membrane</keyword>
<evidence type="ECO:0000313" key="16">
    <source>
        <dbReference type="EMBL" id="CAC5380358.1"/>
    </source>
</evidence>
<dbReference type="SMART" id="SM00044">
    <property type="entry name" value="CYCc"/>
    <property type="match status" value="1"/>
</dbReference>
<feature type="domain" description="Guanylate cyclase" evidence="15">
    <location>
        <begin position="450"/>
        <end position="580"/>
    </location>
</feature>
<dbReference type="InterPro" id="IPR013587">
    <property type="entry name" value="Nitrate/nitrite_sensing"/>
</dbReference>
<dbReference type="InterPro" id="IPR050401">
    <property type="entry name" value="Cyclic_nucleotide_synthase"/>
</dbReference>
<dbReference type="Gene3D" id="3.40.50.720">
    <property type="entry name" value="NAD(P)-binding Rossmann-like Domain"/>
    <property type="match status" value="1"/>
</dbReference>
<dbReference type="InterPro" id="IPR001054">
    <property type="entry name" value="A/G_cyclase"/>
</dbReference>
<name>A0A6J8B8T6_MYTCO</name>
<dbReference type="GO" id="GO:0004383">
    <property type="term" value="F:guanylate cyclase activity"/>
    <property type="evidence" value="ECO:0007669"/>
    <property type="project" value="UniProtKB-EC"/>
</dbReference>
<keyword evidence="11" id="KW-0456">Lyase</keyword>
<proteinExistence type="predicted"/>
<dbReference type="PRINTS" id="PR00081">
    <property type="entry name" value="GDHRDH"/>
</dbReference>
<evidence type="ECO:0000259" key="15">
    <source>
        <dbReference type="PROSITE" id="PS50125"/>
    </source>
</evidence>
<evidence type="ECO:0000313" key="17">
    <source>
        <dbReference type="Proteomes" id="UP000507470"/>
    </source>
</evidence>
<dbReference type="Gene3D" id="6.10.250.780">
    <property type="match status" value="1"/>
</dbReference>
<feature type="transmembrane region" description="Helical" evidence="14">
    <location>
        <begin position="370"/>
        <end position="394"/>
    </location>
</feature>
<keyword evidence="4" id="KW-0732">Signal</keyword>
<keyword evidence="10" id="KW-0325">Glycoprotein</keyword>
<accession>A0A6J8B8T6</accession>
<dbReference type="Pfam" id="PF07701">
    <property type="entry name" value="HNOBA"/>
    <property type="match status" value="1"/>
</dbReference>
<dbReference type="InterPro" id="IPR036291">
    <property type="entry name" value="NAD(P)-bd_dom_sf"/>
</dbReference>
<dbReference type="InterPro" id="IPR029787">
    <property type="entry name" value="Nucleotide_cyclase"/>
</dbReference>
<dbReference type="EC" id="4.6.1.2" evidence="2"/>
<feature type="region of interest" description="Disordered" evidence="13">
    <location>
        <begin position="1"/>
        <end position="25"/>
    </location>
</feature>
<dbReference type="OrthoDB" id="1890790at2759"/>
<dbReference type="GO" id="GO:0035556">
    <property type="term" value="P:intracellular signal transduction"/>
    <property type="evidence" value="ECO:0007669"/>
    <property type="project" value="InterPro"/>
</dbReference>
<dbReference type="EMBL" id="CACVKT020002884">
    <property type="protein sequence ID" value="CAC5380358.1"/>
    <property type="molecule type" value="Genomic_DNA"/>
</dbReference>
<keyword evidence="5" id="KW-0547">Nucleotide-binding</keyword>
<evidence type="ECO:0000256" key="5">
    <source>
        <dbReference type="ARBA" id="ARBA00022741"/>
    </source>
</evidence>
<dbReference type="Proteomes" id="UP000507470">
    <property type="component" value="Unassembled WGS sequence"/>
</dbReference>
<keyword evidence="3 14" id="KW-0812">Transmembrane</keyword>
<keyword evidence="9" id="KW-0675">Receptor</keyword>
<evidence type="ECO:0000256" key="10">
    <source>
        <dbReference type="ARBA" id="ARBA00023180"/>
    </source>
</evidence>
<dbReference type="Pfam" id="PF00211">
    <property type="entry name" value="Guanylate_cyc"/>
    <property type="match status" value="1"/>
</dbReference>
<evidence type="ECO:0000256" key="11">
    <source>
        <dbReference type="ARBA" id="ARBA00023239"/>
    </source>
</evidence>
<reference evidence="16 17" key="1">
    <citation type="submission" date="2020-06" db="EMBL/GenBank/DDBJ databases">
        <authorList>
            <person name="Li R."/>
            <person name="Bekaert M."/>
        </authorList>
    </citation>
    <scope>NUCLEOTIDE SEQUENCE [LARGE SCALE GENOMIC DNA]</scope>
    <source>
        <strain evidence="17">wild</strain>
    </source>
</reference>
<keyword evidence="7" id="KW-0342">GTP-binding</keyword>
<dbReference type="PROSITE" id="PS50125">
    <property type="entry name" value="GUANYLATE_CYCLASE_2"/>
    <property type="match status" value="1"/>
</dbReference>
<dbReference type="GO" id="GO:0007168">
    <property type="term" value="P:receptor guanylyl cyclase signaling pathway"/>
    <property type="evidence" value="ECO:0007669"/>
    <property type="project" value="TreeGrafter"/>
</dbReference>
<keyword evidence="12" id="KW-0141">cGMP biosynthesis</keyword>
<dbReference type="FunFam" id="3.30.70.1230:FF:000004">
    <property type="entry name" value="Guanylate cyclase"/>
    <property type="match status" value="1"/>
</dbReference>
<dbReference type="AlphaFoldDB" id="A0A6J8B8T6"/>
<dbReference type="GO" id="GO:0005525">
    <property type="term" value="F:GTP binding"/>
    <property type="evidence" value="ECO:0007669"/>
    <property type="project" value="UniProtKB-KW"/>
</dbReference>
<keyword evidence="17" id="KW-1185">Reference proteome</keyword>
<evidence type="ECO:0000256" key="9">
    <source>
        <dbReference type="ARBA" id="ARBA00023170"/>
    </source>
</evidence>
<dbReference type="Pfam" id="PF00106">
    <property type="entry name" value="adh_short"/>
    <property type="match status" value="1"/>
</dbReference>
<dbReference type="Pfam" id="PF08376">
    <property type="entry name" value="NIT"/>
    <property type="match status" value="1"/>
</dbReference>
<dbReference type="Gene3D" id="3.30.70.1230">
    <property type="entry name" value="Nucleotide cyclase"/>
    <property type="match status" value="1"/>
</dbReference>
<comment type="subcellular location">
    <subcellularLocation>
        <location evidence="1">Membrane</location>
        <topology evidence="1">Single-pass type I membrane protein</topology>
    </subcellularLocation>
</comment>
<dbReference type="InterPro" id="IPR011645">
    <property type="entry name" value="HNOB_dom_associated"/>
</dbReference>
<evidence type="ECO:0000256" key="14">
    <source>
        <dbReference type="SAM" id="Phobius"/>
    </source>
</evidence>
<dbReference type="SUPFAM" id="SSF51735">
    <property type="entry name" value="NAD(P)-binding Rossmann-fold domains"/>
    <property type="match status" value="1"/>
</dbReference>
<evidence type="ECO:0000256" key="3">
    <source>
        <dbReference type="ARBA" id="ARBA00022692"/>
    </source>
</evidence>
<sequence length="911" mass="102965">MKDMGDSKIHPTKTQQPTHGGRSVSTDSIISLTPSQINDAITSMLSMRQVATKCDAVCRGNPITDAGKRKQMIKMLSVVMIPVLVITGMTANTFIIAIDSYISSSSVRELLSFSIELGALLRTIQFERDMSALYVSNIKPETKDFLLQRYPDTDLAIQNLSKWPRGDDIINEMETRERFLSYLNKHRYQLDVYNQSVETELNFYSNSIMVLLTWLYDSVSESSTGSVWKDVVAYQEIIVSSELFGRERALGVSFYATGGFETREEYLLFMENQDRANVTFESARFYSQIAFDIYNFELAKNANVSGRIEEFRNRIKSNNYSRESASITEAQMWFDNMTIYQGVLTRTQNALALTIDENLAKASDEELKSVITICIVFGVILIVCPLIVFAVYSLTSEIQKYSISIANRTKALNKEKKLTDMLLYQMLPREVAEMLKRSEQVNAEQYSESTIFFSDIVGFTSISAQSSPLQVVDMLNNLYSCFDERIDVYDVYKVETIGDAYMVVSGVPKRNGIRHASEIATVALDLLDHVKKLEIQHLPETKFKLRIGAHSGPVLAGVVGTKMPRYCLFGKTVSIASKMESQGRANKIQISQTTRDLLITIGGFVMDERRDSEMRTDRDVMNAFSDMVRTYWLQRRDGFTGSFSDASGNSTDEETHFSTNKSGGFGYYLANRLANKGFTVFAGVLNIKDNGAINLNDRKLSNLHVVELNVTKTEHIQEAVLKVQMTSAGRIVNVSSVLGRQTWPARSAYQISKHGIETMSDSLRLEMIKFGVGVSIIEPGVYSHITSINSESACDRLKQQIGQMWEEATAEVRELYGKDYFYRASKRYTEQCSRIDPTLDTEKAVEPVTDAMEDALINVHPKPRYLVDGGTGMFDGYSIYARFYNFFPEYINDFLLKMKTGCYNKISKNKN</sequence>
<organism evidence="16 17">
    <name type="scientific">Mytilus coruscus</name>
    <name type="common">Sea mussel</name>
    <dbReference type="NCBI Taxonomy" id="42192"/>
    <lineage>
        <taxon>Eukaryota</taxon>
        <taxon>Metazoa</taxon>
        <taxon>Spiralia</taxon>
        <taxon>Lophotrochozoa</taxon>
        <taxon>Mollusca</taxon>
        <taxon>Bivalvia</taxon>
        <taxon>Autobranchia</taxon>
        <taxon>Pteriomorphia</taxon>
        <taxon>Mytilida</taxon>
        <taxon>Mytiloidea</taxon>
        <taxon>Mytilidae</taxon>
        <taxon>Mytilinae</taxon>
        <taxon>Mytilus</taxon>
    </lineage>
</organism>
<evidence type="ECO:0000256" key="13">
    <source>
        <dbReference type="SAM" id="MobiDB-lite"/>
    </source>
</evidence>
<dbReference type="CDD" id="cd07302">
    <property type="entry name" value="CHD"/>
    <property type="match status" value="1"/>
</dbReference>
<evidence type="ECO:0000256" key="7">
    <source>
        <dbReference type="ARBA" id="ARBA00023134"/>
    </source>
</evidence>
<evidence type="ECO:0000256" key="1">
    <source>
        <dbReference type="ARBA" id="ARBA00004479"/>
    </source>
</evidence>
<dbReference type="InterPro" id="IPR002347">
    <property type="entry name" value="SDR_fam"/>
</dbReference>
<feature type="transmembrane region" description="Helical" evidence="14">
    <location>
        <begin position="78"/>
        <end position="98"/>
    </location>
</feature>
<keyword evidence="6 14" id="KW-1133">Transmembrane helix</keyword>
<evidence type="ECO:0000256" key="4">
    <source>
        <dbReference type="ARBA" id="ARBA00022729"/>
    </source>
</evidence>
<evidence type="ECO:0000256" key="8">
    <source>
        <dbReference type="ARBA" id="ARBA00023136"/>
    </source>
</evidence>
<dbReference type="PANTHER" id="PTHR11920:SF501">
    <property type="entry name" value="GUANYLATE CYCLASE 32E"/>
    <property type="match status" value="1"/>
</dbReference>